<sequence length="264" mass="29436">MDHLHPLAVAQTSSRPPWCTATARSVSADSSPTVTLACKTTSNKQAPISPARDKTGLAGCTGTSTHQGLRLRRVQMPCRRTRGGPRAAGTRPWRRIRAPRGGGRRRSRSARRRIHAAQFTFPTAVSTSKGVEDDRANPFRRSQVALSRRDLALGAAVAAAAMRVRRERGRGGDGRANRRIESRMYKTLRRLMNHELVAVAPWRCRGARVRLAEKHRWTRSPGWAVSSGLTLISSENVLHPHPTWPQHAERPHKHEQRQGRSYSV</sequence>
<feature type="region of interest" description="Disordered" evidence="1">
    <location>
        <begin position="45"/>
        <end position="64"/>
    </location>
</feature>
<gene>
    <name evidence="2" type="ORF">SS41M03_000003</name>
</gene>
<organism evidence="2">
    <name type="scientific">Saccharum spontaneum</name>
    <name type="common">Wild sugarcane</name>
    <dbReference type="NCBI Taxonomy" id="62335"/>
    <lineage>
        <taxon>Eukaryota</taxon>
        <taxon>Viridiplantae</taxon>
        <taxon>Streptophyta</taxon>
        <taxon>Embryophyta</taxon>
        <taxon>Tracheophyta</taxon>
        <taxon>Spermatophyta</taxon>
        <taxon>Magnoliopsida</taxon>
        <taxon>Liliopsida</taxon>
        <taxon>Poales</taxon>
        <taxon>Poaceae</taxon>
        <taxon>PACMAD clade</taxon>
        <taxon>Panicoideae</taxon>
        <taxon>Andropogonodae</taxon>
        <taxon>Andropogoneae</taxon>
        <taxon>Saccharinae</taxon>
        <taxon>Saccharum</taxon>
        <taxon>Saccharum officinarum species complex</taxon>
    </lineage>
</organism>
<name>A0A678THR6_SACSP</name>
<dbReference type="AlphaFoldDB" id="A0A678THR6"/>
<accession>A0A678THR6</accession>
<evidence type="ECO:0000313" key="2">
    <source>
        <dbReference type="EMBL" id="AWA44690.1"/>
    </source>
</evidence>
<dbReference type="EMBL" id="MH182506">
    <property type="protein sequence ID" value="AWA44690.1"/>
    <property type="molecule type" value="Genomic_DNA"/>
</dbReference>
<protein>
    <submittedName>
        <fullName evidence="2">Uncharacterized protein</fullName>
    </submittedName>
</protein>
<proteinExistence type="predicted"/>
<evidence type="ECO:0000256" key="1">
    <source>
        <dbReference type="SAM" id="MobiDB-lite"/>
    </source>
</evidence>
<feature type="region of interest" description="Disordered" evidence="1">
    <location>
        <begin position="240"/>
        <end position="264"/>
    </location>
</feature>
<reference evidence="2" key="1">
    <citation type="submission" date="2018-04" db="EMBL/GenBank/DDBJ databases">
        <title>Comparative Analysis of Homologous Sequences of Saccharum officinarum and Saccharum spontaneum Reveals Independent Polyploidization Events.</title>
        <authorList>
            <person name="Sharma A."/>
            <person name="Song J."/>
            <person name="Lin Q."/>
            <person name="Singh R."/>
            <person name="Ramos N."/>
            <person name="Wang K."/>
            <person name="Zhang J."/>
            <person name="Ming R."/>
            <person name="Yu Q."/>
        </authorList>
    </citation>
    <scope>NUCLEOTIDE SEQUENCE</scope>
</reference>